<evidence type="ECO:0000256" key="7">
    <source>
        <dbReference type="ARBA" id="ARBA00023125"/>
    </source>
</evidence>
<dbReference type="Proteomes" id="UP000192596">
    <property type="component" value="Unassembled WGS sequence"/>
</dbReference>
<dbReference type="InterPro" id="IPR044574">
    <property type="entry name" value="ARIP4-like"/>
</dbReference>
<evidence type="ECO:0000313" key="12">
    <source>
        <dbReference type="EMBL" id="OQO03708.1"/>
    </source>
</evidence>
<evidence type="ECO:0000256" key="9">
    <source>
        <dbReference type="SAM" id="MobiDB-lite"/>
    </source>
</evidence>
<evidence type="ECO:0000256" key="6">
    <source>
        <dbReference type="ARBA" id="ARBA00022840"/>
    </source>
</evidence>
<feature type="compositionally biased region" description="Basic and acidic residues" evidence="9">
    <location>
        <begin position="638"/>
        <end position="666"/>
    </location>
</feature>
<evidence type="ECO:0000256" key="5">
    <source>
        <dbReference type="ARBA" id="ARBA00022806"/>
    </source>
</evidence>
<evidence type="ECO:0000256" key="3">
    <source>
        <dbReference type="ARBA" id="ARBA00022741"/>
    </source>
</evidence>
<feature type="compositionally biased region" description="Acidic residues" evidence="9">
    <location>
        <begin position="949"/>
        <end position="968"/>
    </location>
</feature>
<evidence type="ECO:0000256" key="4">
    <source>
        <dbReference type="ARBA" id="ARBA00022801"/>
    </source>
</evidence>
<keyword evidence="3" id="KW-0547">Nucleotide-binding</keyword>
<dbReference type="InterPro" id="IPR049730">
    <property type="entry name" value="SNF2/RAD54-like_C"/>
</dbReference>
<keyword evidence="8" id="KW-0539">Nucleus</keyword>
<comment type="caution">
    <text evidence="12">The sequence shown here is derived from an EMBL/GenBank/DDBJ whole genome shotgun (WGS) entry which is preliminary data.</text>
</comment>
<feature type="compositionally biased region" description="Basic and acidic residues" evidence="9">
    <location>
        <begin position="135"/>
        <end position="147"/>
    </location>
</feature>
<feature type="compositionally biased region" description="Basic and acidic residues" evidence="9">
    <location>
        <begin position="717"/>
        <end position="732"/>
    </location>
</feature>
<dbReference type="Gene3D" id="3.40.50.10810">
    <property type="entry name" value="Tandem AAA-ATPase domain"/>
    <property type="match status" value="1"/>
</dbReference>
<keyword evidence="6" id="KW-0067">ATP-binding</keyword>
<dbReference type="InParanoid" id="A0A1V8SXK4"/>
<sequence>MTRPPDVWHWTVEDVTDFLRGDAVQYIRRDVPHASFPSLEQLATKLIENGVDGVTLLTAVDLAFLRDECGIKALGERTAYLRCIRHLQDSSSRYSTKDEPIQWPTPDSITQPAHLNERQTTPVAYATAEPMIGEGPRDGEQHVDDGRGRKRRRLDSSAIVTDHNSALDHRIMSPDDGIDDPTVYLPEKSYSIDGLFFGNTVLGAAVGVLPPRHALFINDGEDEESDDFQYVNPLVQSGLAQYAHGCTKHFLHAPEEANMTRNAQDALVVYPYRDRMNAGKALAGSKSNLNGRLMPDSVRSAFVVQYALETTSAALRNDEERVFITRETDAMITSSAIDLGYSVEDAAQIGGEYDHLLMKYRHRDGDVDIIAFPYADDDATTVATDDGADLDDDNGDDLAEVDDESQAGQIDIPEVVDSAIETYQHEWRESKLPVLVKKEAWSVWKKMKRSRTVRDELVRGAQRVIVQLDNRLIKYRNYLSTMQWDGEASLRRQCEMLEPTVHDREKELWKISIWSASQTPARPSRSSIKPAHGPGTTAQQPSANGATLQTALNLLGPGDRIQIPPQRDVNRLSQTLAEEPIASAQADDEHSTTAEPDEPLTTAGSDDFVMPDEAAEDDQEQIDDIVMSDEALEDDEQHQDNIEDSEHALRSDTLNHEVDMVEKPTDGADNVLMAKRRSTSPEPVHDEINESSDLPRSFRHAHGTESALSTEPSRISEVIKEESPDDTHRPRSNDSNTLRTPVKSNHNVIDLTFSTDSSASRSAPRRKAPEIIKPSKKPRGAPKSSTPSRKSKPAPLEDPLLATASDVDEWDFDQLAETKQRKHLLIKMLKEAGQPVQELLWQTWQELARAGFKQRLITAILHVNDNEGLHEVMEAHIVEAMQKCARMAYAWYCSVLPRVACDPDMIQQLLQDGQVDMFVAELRPLLQKRTSKLFVPHKSATQATPYNLDPDEDQQDEVDDDDEADDEAAATPSSKHGSAKKAKEVKQDEVAKTRRSNAQARSHLFTQVQSQSQLSSNPDMLSQMIAANPSQSGLAINPLRDAGDPPIFINQTIAHSLKNYQHEGVRFLWREITARDSAGSQGAVLAHTMGLGKTMQSIAMLMAVDEASQSPTAKIRHQLPPRLQVKGDERRVFRRRLCFLILCPASLLRNWQKEIKQWAPQGFGGPSRVFVIETTVTRKKDELSYAEILKEWHRMGGLLLIGYSIFRALVMADDSDESRKPGKASRVLNTPEHRDLVQTTLLAGTNLVVADEAHALKDDKIRLSKAADMLETHSRIALTGTPMSNDVNEIFSLISWVAPGYLGGKTEFQGRFANPIKAGLWQDSDVAERRRSKVQLTVLHREIAPKVHRADITVLRGSLKSKVEFVITVELTDTQRAAYSKYIHAITGAAKGIEDVSQMRIFGWLDALFLLNNHPTAYRRRILESLDPKKRMAKNQKRRTTAVQGLEEAADGNVSESTVDSPADILAPDEPTDEGSPLTGLGFDDVAIKALVEDLTDTLDPALSAKVSLLMRIIELSQACEDQLLLFSHKIPTLDYLEKIFAASNIKCARIDGNVATAKRSDILKDFSEGKYSLLLISTKAGSQGLNIQCANRVILFDFSFNPSWEEQAIGRAYRLGQTKPVYVYRFIAGGTFETNLYNKTLFKTSLAQRVVDKRKPGRNAQRDLTKYLYHPRVVKHKDINVEHGKDKHVLDKIIDAQSARTEKDSSIDICAIDTMETLQQEAADEEDLNEEDLRRVEEEMQWRDENRTNRKLGLPEVMPRGLEHPSVAAAQASVPSTATAMTGPSGVGAAPSPAMLAPHSMAGPPMPATQVPRGMSDLPLQPQGFPVSHAWMNLPQMQNTHAHHFASGGRDVRNGTFQDGFAAMPSTGPTRPSVAAGRTSPDHGVHGLPTPRR</sequence>
<feature type="domain" description="Helicase C-terminal" evidence="11">
    <location>
        <begin position="1512"/>
        <end position="1658"/>
    </location>
</feature>
<evidence type="ECO:0000259" key="11">
    <source>
        <dbReference type="PROSITE" id="PS51194"/>
    </source>
</evidence>
<proteinExistence type="inferred from homology"/>
<feature type="region of interest" description="Disordered" evidence="9">
    <location>
        <begin position="1847"/>
        <end position="1894"/>
    </location>
</feature>
<feature type="region of interest" description="Disordered" evidence="9">
    <location>
        <begin position="1429"/>
        <end position="1475"/>
    </location>
</feature>
<dbReference type="InterPro" id="IPR000330">
    <property type="entry name" value="SNF2_N"/>
</dbReference>
<evidence type="ECO:0000313" key="13">
    <source>
        <dbReference type="Proteomes" id="UP000192596"/>
    </source>
</evidence>
<dbReference type="STRING" id="1507870.A0A1V8SXK4"/>
<dbReference type="PANTHER" id="PTHR45797:SF1">
    <property type="entry name" value="HELICASE ARIP4"/>
    <property type="match status" value="1"/>
</dbReference>
<evidence type="ECO:0000259" key="10">
    <source>
        <dbReference type="PROSITE" id="PS51192"/>
    </source>
</evidence>
<feature type="compositionally biased region" description="Basic and acidic residues" evidence="9">
    <location>
        <begin position="981"/>
        <end position="992"/>
    </location>
</feature>
<feature type="region of interest" description="Disordered" evidence="9">
    <location>
        <begin position="130"/>
        <end position="155"/>
    </location>
</feature>
<feature type="region of interest" description="Disordered" evidence="9">
    <location>
        <begin position="581"/>
        <end position="609"/>
    </location>
</feature>
<dbReference type="GO" id="GO:0005634">
    <property type="term" value="C:nucleus"/>
    <property type="evidence" value="ECO:0007669"/>
    <property type="project" value="UniProtKB-SubCell"/>
</dbReference>
<keyword evidence="13" id="KW-1185">Reference proteome</keyword>
<dbReference type="OrthoDB" id="2020972at2759"/>
<feature type="region of interest" description="Disordered" evidence="9">
    <location>
        <begin position="632"/>
        <end position="796"/>
    </location>
</feature>
<reference evidence="13" key="1">
    <citation type="submission" date="2017-03" db="EMBL/GenBank/DDBJ databases">
        <title>Genomes of endolithic fungi from Antarctica.</title>
        <authorList>
            <person name="Coleine C."/>
            <person name="Masonjones S."/>
            <person name="Stajich J.E."/>
        </authorList>
    </citation>
    <scope>NUCLEOTIDE SEQUENCE [LARGE SCALE GENOMIC DNA]</scope>
    <source>
        <strain evidence="13">CCFEE 5527</strain>
    </source>
</reference>
<dbReference type="Pfam" id="PF00176">
    <property type="entry name" value="SNF2-rel_dom"/>
    <property type="match status" value="1"/>
</dbReference>
<dbReference type="Gene3D" id="1.10.150.50">
    <property type="entry name" value="Transcription Factor, Ets-1"/>
    <property type="match status" value="1"/>
</dbReference>
<feature type="compositionally biased region" description="Polar residues" evidence="9">
    <location>
        <begin position="996"/>
        <end position="1016"/>
    </location>
</feature>
<feature type="region of interest" description="Disordered" evidence="9">
    <location>
        <begin position="936"/>
        <end position="1016"/>
    </location>
</feature>
<dbReference type="PROSITE" id="PS51192">
    <property type="entry name" value="HELICASE_ATP_BIND_1"/>
    <property type="match status" value="1"/>
</dbReference>
<feature type="compositionally biased region" description="Basic residues" evidence="9">
    <location>
        <begin position="1431"/>
        <end position="1440"/>
    </location>
</feature>
<dbReference type="Pfam" id="PF24580">
    <property type="entry name" value="DUF7607"/>
    <property type="match status" value="1"/>
</dbReference>
<protein>
    <submittedName>
        <fullName evidence="12">Uncharacterized protein</fullName>
    </submittedName>
</protein>
<dbReference type="SMART" id="SM00490">
    <property type="entry name" value="HELICc"/>
    <property type="match status" value="1"/>
</dbReference>
<dbReference type="InterPro" id="IPR013761">
    <property type="entry name" value="SAM/pointed_sf"/>
</dbReference>
<dbReference type="InterPro" id="IPR056026">
    <property type="entry name" value="DUF7607"/>
</dbReference>
<dbReference type="PANTHER" id="PTHR45797">
    <property type="entry name" value="RAD54-LIKE"/>
    <property type="match status" value="1"/>
</dbReference>
<dbReference type="InterPro" id="IPR027417">
    <property type="entry name" value="P-loop_NTPase"/>
</dbReference>
<dbReference type="Pfam" id="PF00271">
    <property type="entry name" value="Helicase_C"/>
    <property type="match status" value="1"/>
</dbReference>
<dbReference type="SUPFAM" id="SSF52540">
    <property type="entry name" value="P-loop containing nucleoside triphosphate hydrolases"/>
    <property type="match status" value="2"/>
</dbReference>
<evidence type="ECO:0000256" key="8">
    <source>
        <dbReference type="ARBA" id="ARBA00023242"/>
    </source>
</evidence>
<dbReference type="Gene3D" id="3.40.50.300">
    <property type="entry name" value="P-loop containing nucleotide triphosphate hydrolases"/>
    <property type="match status" value="1"/>
</dbReference>
<dbReference type="GO" id="GO:0004386">
    <property type="term" value="F:helicase activity"/>
    <property type="evidence" value="ECO:0007669"/>
    <property type="project" value="UniProtKB-KW"/>
</dbReference>
<dbReference type="PROSITE" id="PS51194">
    <property type="entry name" value="HELICASE_CTER"/>
    <property type="match status" value="1"/>
</dbReference>
<dbReference type="CDD" id="cd18793">
    <property type="entry name" value="SF2_C_SNF"/>
    <property type="match status" value="1"/>
</dbReference>
<dbReference type="GO" id="GO:0016887">
    <property type="term" value="F:ATP hydrolysis activity"/>
    <property type="evidence" value="ECO:0007669"/>
    <property type="project" value="InterPro"/>
</dbReference>
<feature type="region of interest" description="Disordered" evidence="9">
    <location>
        <begin position="520"/>
        <end position="543"/>
    </location>
</feature>
<dbReference type="InterPro" id="IPR001650">
    <property type="entry name" value="Helicase_C-like"/>
</dbReference>
<evidence type="ECO:0000256" key="2">
    <source>
        <dbReference type="ARBA" id="ARBA00007025"/>
    </source>
</evidence>
<feature type="compositionally biased region" description="Polar residues" evidence="9">
    <location>
        <begin position="733"/>
        <end position="756"/>
    </location>
</feature>
<feature type="domain" description="Helicase ATP-binding" evidence="10">
    <location>
        <begin position="1074"/>
        <end position="1300"/>
    </location>
</feature>
<name>A0A1V8SXK4_9PEZI</name>
<keyword evidence="7" id="KW-0238">DNA-binding</keyword>
<dbReference type="EMBL" id="NAJO01000024">
    <property type="protein sequence ID" value="OQO03708.1"/>
    <property type="molecule type" value="Genomic_DNA"/>
</dbReference>
<gene>
    <name evidence="12" type="ORF">B0A48_10373</name>
</gene>
<evidence type="ECO:0000256" key="1">
    <source>
        <dbReference type="ARBA" id="ARBA00004123"/>
    </source>
</evidence>
<dbReference type="InterPro" id="IPR038718">
    <property type="entry name" value="SNF2-like_sf"/>
</dbReference>
<organism evidence="12 13">
    <name type="scientific">Cryoendolithus antarcticus</name>
    <dbReference type="NCBI Taxonomy" id="1507870"/>
    <lineage>
        <taxon>Eukaryota</taxon>
        <taxon>Fungi</taxon>
        <taxon>Dikarya</taxon>
        <taxon>Ascomycota</taxon>
        <taxon>Pezizomycotina</taxon>
        <taxon>Dothideomycetes</taxon>
        <taxon>Dothideomycetidae</taxon>
        <taxon>Cladosporiales</taxon>
        <taxon>Cladosporiaceae</taxon>
        <taxon>Cryoendolithus</taxon>
    </lineage>
</organism>
<dbReference type="InterPro" id="IPR014001">
    <property type="entry name" value="Helicase_ATP-bd"/>
</dbReference>
<dbReference type="GO" id="GO:0005524">
    <property type="term" value="F:ATP binding"/>
    <property type="evidence" value="ECO:0007669"/>
    <property type="project" value="UniProtKB-KW"/>
</dbReference>
<comment type="similarity">
    <text evidence="2">Belongs to the SNF2/RAD54 helicase family.</text>
</comment>
<keyword evidence="4" id="KW-0378">Hydrolase</keyword>
<dbReference type="SMART" id="SM00487">
    <property type="entry name" value="DEXDc"/>
    <property type="match status" value="1"/>
</dbReference>
<dbReference type="SUPFAM" id="SSF47769">
    <property type="entry name" value="SAM/Pointed domain"/>
    <property type="match status" value="1"/>
</dbReference>
<comment type="subcellular location">
    <subcellularLocation>
        <location evidence="1">Nucleus</location>
    </subcellularLocation>
</comment>
<dbReference type="GO" id="GO:0003677">
    <property type="term" value="F:DNA binding"/>
    <property type="evidence" value="ECO:0007669"/>
    <property type="project" value="UniProtKB-KW"/>
</dbReference>
<accession>A0A1V8SXK4</accession>
<keyword evidence="5" id="KW-0347">Helicase</keyword>